<gene>
    <name evidence="2" type="ORF">EK403_00630</name>
</gene>
<dbReference type="PANTHER" id="PTHR11895:SF169">
    <property type="entry name" value="GLUTAMYL-TRNA(GLN) AMIDOTRANSFERASE"/>
    <property type="match status" value="1"/>
</dbReference>
<evidence type="ECO:0000313" key="2">
    <source>
        <dbReference type="EMBL" id="RXF75397.1"/>
    </source>
</evidence>
<protein>
    <submittedName>
        <fullName evidence="2">Amidase</fullName>
    </submittedName>
</protein>
<proteinExistence type="predicted"/>
<dbReference type="InterPro" id="IPR036928">
    <property type="entry name" value="AS_sf"/>
</dbReference>
<dbReference type="Proteomes" id="UP000289708">
    <property type="component" value="Unassembled WGS sequence"/>
</dbReference>
<dbReference type="PANTHER" id="PTHR11895">
    <property type="entry name" value="TRANSAMIDASE"/>
    <property type="match status" value="1"/>
</dbReference>
<dbReference type="Pfam" id="PF01425">
    <property type="entry name" value="Amidase"/>
    <property type="match status" value="1"/>
</dbReference>
<name>A0A4Q0MND3_9HYPH</name>
<feature type="domain" description="Amidase" evidence="1">
    <location>
        <begin position="41"/>
        <end position="453"/>
    </location>
</feature>
<dbReference type="RefSeq" id="WP_128775575.1">
    <property type="nucleotide sequence ID" value="NZ_RYFI01000001.1"/>
</dbReference>
<dbReference type="AlphaFoldDB" id="A0A4Q0MND3"/>
<dbReference type="InterPro" id="IPR000120">
    <property type="entry name" value="Amidase"/>
</dbReference>
<organism evidence="2 3">
    <name type="scientific">Hansschlegelia zhihuaiae</name>
    <dbReference type="NCBI Taxonomy" id="405005"/>
    <lineage>
        <taxon>Bacteria</taxon>
        <taxon>Pseudomonadati</taxon>
        <taxon>Pseudomonadota</taxon>
        <taxon>Alphaproteobacteria</taxon>
        <taxon>Hyphomicrobiales</taxon>
        <taxon>Methylopilaceae</taxon>
        <taxon>Hansschlegelia</taxon>
    </lineage>
</organism>
<evidence type="ECO:0000259" key="1">
    <source>
        <dbReference type="Pfam" id="PF01425"/>
    </source>
</evidence>
<evidence type="ECO:0000313" key="3">
    <source>
        <dbReference type="Proteomes" id="UP000289708"/>
    </source>
</evidence>
<dbReference type="SUPFAM" id="SSF75304">
    <property type="entry name" value="Amidase signature (AS) enzymes"/>
    <property type="match status" value="1"/>
</dbReference>
<reference evidence="2 3" key="1">
    <citation type="submission" date="2018-12" db="EMBL/GenBank/DDBJ databases">
        <title>bacterium Hansschlegelia zhihuaiae S113.</title>
        <authorList>
            <person name="He J."/>
        </authorList>
    </citation>
    <scope>NUCLEOTIDE SEQUENCE [LARGE SCALE GENOMIC DNA]</scope>
    <source>
        <strain evidence="2 3">S 113</strain>
    </source>
</reference>
<accession>A0A4Q0MND3</accession>
<dbReference type="InterPro" id="IPR023631">
    <property type="entry name" value="Amidase_dom"/>
</dbReference>
<dbReference type="EMBL" id="RYFI01000001">
    <property type="protein sequence ID" value="RXF75397.1"/>
    <property type="molecule type" value="Genomic_DNA"/>
</dbReference>
<dbReference type="Gene3D" id="1.20.58.1700">
    <property type="match status" value="1"/>
</dbReference>
<sequence>MTTASMLAAPAPADLDDLPLGFPSIRAAIAQGADPVAIVLESRRRAGAIADEGVFTALVPEELVRAKAEEAAARARSGEALPLLGLTFSVKDNIHVAGMTTTANCPALAIEPRETSAAVLALEDAGAVLIGKNTLDQFATGLNGTRSPEPLCRNAVNPDYIPGGSSSGSAVAVARDVVAFSLGSDTGGSGRVPAACNGIVGIRPTIGLVSNRAVIFNSPFLDCIPIFARTIAEGNEILRTIAGFDALDPWSRRDADAIDVTPAAPESRRIAVPRRDQLRFFGDAEAEAAHDANLATLERLGFTLVEIDFAPFDEAGLLVFQSALVAERLVEYGDTLASRPDDVHPAVRASIEPGLAYSARDAFEALYRMRRFARFAEGALDGFAALVTPTIPTIYRIDEMLAEPMARNTVMGTYTYYVAPMDLCAVSVPGAPRGDGLPSAISVVGLAGKDGEVAGIAAAFEAGAAAG</sequence>
<comment type="caution">
    <text evidence="2">The sequence shown here is derived from an EMBL/GenBank/DDBJ whole genome shotgun (WGS) entry which is preliminary data.</text>
</comment>
<keyword evidence="3" id="KW-1185">Reference proteome</keyword>
<dbReference type="OrthoDB" id="9811471at2"/>
<dbReference type="Gene3D" id="3.90.1300.10">
    <property type="entry name" value="Amidase signature (AS) domain"/>
    <property type="match status" value="1"/>
</dbReference>
<dbReference type="GO" id="GO:0003824">
    <property type="term" value="F:catalytic activity"/>
    <property type="evidence" value="ECO:0007669"/>
    <property type="project" value="InterPro"/>
</dbReference>